<accession>A0A8A1LFA2</accession>
<dbReference type="AlphaFoldDB" id="A0A8A1LFA2"/>
<gene>
    <name evidence="1" type="ORF">I7I53_08457</name>
</gene>
<sequence length="61" mass="7147">MSTMRWCSVLRSGQRMATKKRIGQSLLTASSRIEESMLCRRFTRSQSRVTISQKLIKKLRQ</sequence>
<dbReference type="VEuPathDB" id="FungiDB:I7I53_08457"/>
<reference evidence="1" key="1">
    <citation type="submission" date="2021-01" db="EMBL/GenBank/DDBJ databases">
        <title>Chromosome-level genome assembly of a human fungal pathogen reveals clustering of transcriptionally co-regulated genes.</title>
        <authorList>
            <person name="Voorhies M."/>
            <person name="Cohen S."/>
            <person name="Shea T.P."/>
            <person name="Petrus S."/>
            <person name="Munoz J.F."/>
            <person name="Poplawski S."/>
            <person name="Goldman W.E."/>
            <person name="Michael T."/>
            <person name="Cuomo C.A."/>
            <person name="Sil A."/>
            <person name="Beyhan S."/>
        </authorList>
    </citation>
    <scope>NUCLEOTIDE SEQUENCE</scope>
    <source>
        <strain evidence="1">H88</strain>
    </source>
</reference>
<evidence type="ECO:0000313" key="1">
    <source>
        <dbReference type="EMBL" id="QSS52729.1"/>
    </source>
</evidence>
<protein>
    <submittedName>
        <fullName evidence="1">Uncharacterized protein</fullName>
    </submittedName>
</protein>
<dbReference type="EMBL" id="CP069103">
    <property type="protein sequence ID" value="QSS52729.1"/>
    <property type="molecule type" value="Genomic_DNA"/>
</dbReference>
<proteinExistence type="predicted"/>
<evidence type="ECO:0000313" key="2">
    <source>
        <dbReference type="Proteomes" id="UP000663419"/>
    </source>
</evidence>
<name>A0A8A1LFA2_AJEC8</name>
<organism evidence="1 2">
    <name type="scientific">Ajellomyces capsulatus (strain H88)</name>
    <name type="common">Darling's disease fungus</name>
    <name type="synonym">Histoplasma capsulatum</name>
    <dbReference type="NCBI Taxonomy" id="544711"/>
    <lineage>
        <taxon>Eukaryota</taxon>
        <taxon>Fungi</taxon>
        <taxon>Dikarya</taxon>
        <taxon>Ascomycota</taxon>
        <taxon>Pezizomycotina</taxon>
        <taxon>Eurotiomycetes</taxon>
        <taxon>Eurotiomycetidae</taxon>
        <taxon>Onygenales</taxon>
        <taxon>Ajellomycetaceae</taxon>
        <taxon>Histoplasma</taxon>
    </lineage>
</organism>
<dbReference type="Proteomes" id="UP000663419">
    <property type="component" value="Chromosome 2"/>
</dbReference>